<organism evidence="2 3">
    <name type="scientific">Marinobacter salinisoli</name>
    <dbReference type="NCBI Taxonomy" id="2769486"/>
    <lineage>
        <taxon>Bacteria</taxon>
        <taxon>Pseudomonadati</taxon>
        <taxon>Pseudomonadota</taxon>
        <taxon>Gammaproteobacteria</taxon>
        <taxon>Pseudomonadales</taxon>
        <taxon>Marinobacteraceae</taxon>
        <taxon>Marinobacter</taxon>
    </lineage>
</organism>
<dbReference type="RefSeq" id="WP_206643116.1">
    <property type="nucleotide sequence ID" value="NZ_CP071247.1"/>
</dbReference>
<keyword evidence="3" id="KW-1185">Reference proteome</keyword>
<dbReference type="Proteomes" id="UP000663555">
    <property type="component" value="Chromosome"/>
</dbReference>
<keyword evidence="1" id="KW-0732">Signal</keyword>
<evidence type="ECO:0000313" key="3">
    <source>
        <dbReference type="Proteomes" id="UP000663555"/>
    </source>
</evidence>
<gene>
    <name evidence="2" type="ORF">LPB19_11890</name>
</gene>
<dbReference type="Gene3D" id="2.40.160.50">
    <property type="entry name" value="membrane protein fhac: a member of the omp85/tpsb transporter family"/>
    <property type="match status" value="1"/>
</dbReference>
<name>A0ABX7MNU6_9GAMM</name>
<proteinExistence type="predicted"/>
<evidence type="ECO:0000313" key="2">
    <source>
        <dbReference type="EMBL" id="QSP93894.1"/>
    </source>
</evidence>
<evidence type="ECO:0008006" key="4">
    <source>
        <dbReference type="Google" id="ProtNLM"/>
    </source>
</evidence>
<dbReference type="EMBL" id="CP071247">
    <property type="protein sequence ID" value="QSP93894.1"/>
    <property type="molecule type" value="Genomic_DNA"/>
</dbReference>
<sequence>MSMKGLTSSQPSRALITGSALCFVLLAIPATVAAQTPGAASKEQAQEEESPWLLVPTVSSDPKVGTTLGALGGYVTRLDEQSTPSMLLLSGKYSNTDSWTGALFGQMFFDSNRQRLTVGYVQGLIRNDYDDFLGSGQPAQTTDNLNALAVRYMRSAGSHWYLGVQALSSNYSIGADQLLEGILEKIGLTGFDSNGLGLIAEYDARDHPRNPASGTLFRVSNIAYRQTFGGDESFDVYNIQYNDYRTLSLENTVVATQLSGRATHNAPVGGYSSVNLRGYVRGQSLAPHFTSVQTDARIPLGPRWGASAFAGVGCLYENPGDCGDSESLYPMAGGGAIFLIKKDAGLVLRAEYAQGKSGNSGFYLALGHPF</sequence>
<reference evidence="2 3" key="1">
    <citation type="submission" date="2021-03" db="EMBL/GenBank/DDBJ databases">
        <title>Genome sequencing of Marinobacter sp. LPB0319.</title>
        <authorList>
            <person name="Kim J."/>
        </authorList>
    </citation>
    <scope>NUCLEOTIDE SEQUENCE [LARGE SCALE GENOMIC DNA]</scope>
    <source>
        <strain evidence="2 3">LPB0319</strain>
    </source>
</reference>
<evidence type="ECO:0000256" key="1">
    <source>
        <dbReference type="SAM" id="SignalP"/>
    </source>
</evidence>
<accession>A0ABX7MNU6</accession>
<feature type="chain" id="PRO_5045894689" description="Bacterial surface antigen (D15) domain-containing protein" evidence="1">
    <location>
        <begin position="34"/>
        <end position="370"/>
    </location>
</feature>
<protein>
    <recommendedName>
        <fullName evidence="4">Bacterial surface antigen (D15) domain-containing protein</fullName>
    </recommendedName>
</protein>
<feature type="signal peptide" evidence="1">
    <location>
        <begin position="1"/>
        <end position="33"/>
    </location>
</feature>